<evidence type="ECO:0000313" key="2">
    <source>
        <dbReference type="Proteomes" id="UP000245921"/>
    </source>
</evidence>
<organism evidence="1 2">
    <name type="scientific">Oceanotoga teriensis</name>
    <dbReference type="NCBI Taxonomy" id="515440"/>
    <lineage>
        <taxon>Bacteria</taxon>
        <taxon>Thermotogati</taxon>
        <taxon>Thermotogota</taxon>
        <taxon>Thermotogae</taxon>
        <taxon>Petrotogales</taxon>
        <taxon>Petrotogaceae</taxon>
        <taxon>Oceanotoga</taxon>
    </lineage>
</organism>
<keyword evidence="2" id="KW-1185">Reference proteome</keyword>
<dbReference type="AlphaFoldDB" id="A0AA45C868"/>
<proteinExistence type="predicted"/>
<sequence>MRKLKDFNRKEIKRFNMRNNIIILRLTFYFLSKKMIEGDI</sequence>
<evidence type="ECO:0000313" key="1">
    <source>
        <dbReference type="EMBL" id="PWJ95906.1"/>
    </source>
</evidence>
<gene>
    <name evidence="1" type="ORF">C7380_10384</name>
</gene>
<reference evidence="1 2" key="1">
    <citation type="submission" date="2018-05" db="EMBL/GenBank/DDBJ databases">
        <title>Genomic Encyclopedia of Type Strains, Phase IV (KMG-IV): sequencing the most valuable type-strain genomes for metagenomic binning, comparative biology and taxonomic classification.</title>
        <authorList>
            <person name="Goeker M."/>
        </authorList>
    </citation>
    <scope>NUCLEOTIDE SEQUENCE [LARGE SCALE GENOMIC DNA]</scope>
    <source>
        <strain evidence="1 2">DSM 24906</strain>
    </source>
</reference>
<comment type="caution">
    <text evidence="1">The sequence shown here is derived from an EMBL/GenBank/DDBJ whole genome shotgun (WGS) entry which is preliminary data.</text>
</comment>
<name>A0AA45C868_9BACT</name>
<protein>
    <submittedName>
        <fullName evidence="1">Uncharacterized protein</fullName>
    </submittedName>
</protein>
<accession>A0AA45C868</accession>
<dbReference type="Proteomes" id="UP000245921">
    <property type="component" value="Unassembled WGS sequence"/>
</dbReference>
<dbReference type="EMBL" id="QGGI01000003">
    <property type="protein sequence ID" value="PWJ95906.1"/>
    <property type="molecule type" value="Genomic_DNA"/>
</dbReference>